<name>A0A455TZW7_9GAMM</name>
<dbReference type="Proteomes" id="UP000320231">
    <property type="component" value="Chromosome"/>
</dbReference>
<protein>
    <submittedName>
        <fullName evidence="1">Uncharacterized protein</fullName>
    </submittedName>
</protein>
<dbReference type="KEGG" id="hsr:HSBAA_04260"/>
<evidence type="ECO:0000313" key="2">
    <source>
        <dbReference type="Proteomes" id="UP000320231"/>
    </source>
</evidence>
<reference evidence="1 2" key="1">
    <citation type="journal article" date="2019" name="Microbiol. Resour. Announc.">
        <title>Complete Genome Sequence of Halomonas sulfidaeris Strain Esulfide1 Isolated from a Metal Sulfide Rock at a Depth of 2,200 Meters, Obtained Using Nanopore Sequencing.</title>
        <authorList>
            <person name="Saito M."/>
            <person name="Nishigata A."/>
            <person name="Galipon J."/>
            <person name="Arakawa K."/>
        </authorList>
    </citation>
    <scope>NUCLEOTIDE SEQUENCE [LARGE SCALE GENOMIC DNA]</scope>
    <source>
        <strain evidence="1 2">ATCC BAA-803</strain>
    </source>
</reference>
<accession>A0A455TZW7</accession>
<sequence>MRLQRMETCDRLRLMFFGNLRQDWAEFVLTALGLQRFETVPFTLQSRAFQARHEVDAYLALHRLRERLDTGELPSELCRGSSAL</sequence>
<gene>
    <name evidence="1" type="ORF">HSBAA_04260</name>
</gene>
<evidence type="ECO:0000313" key="1">
    <source>
        <dbReference type="EMBL" id="BBI59120.1"/>
    </source>
</evidence>
<dbReference type="EMBL" id="AP019514">
    <property type="protein sequence ID" value="BBI59120.1"/>
    <property type="molecule type" value="Genomic_DNA"/>
</dbReference>
<dbReference type="AlphaFoldDB" id="A0A455TZW7"/>
<proteinExistence type="predicted"/>
<organism evidence="1 2">
    <name type="scientific">Vreelandella sulfidaeris</name>
    <dbReference type="NCBI Taxonomy" id="115553"/>
    <lineage>
        <taxon>Bacteria</taxon>
        <taxon>Pseudomonadati</taxon>
        <taxon>Pseudomonadota</taxon>
        <taxon>Gammaproteobacteria</taxon>
        <taxon>Oceanospirillales</taxon>
        <taxon>Halomonadaceae</taxon>
        <taxon>Vreelandella</taxon>
    </lineage>
</organism>